<feature type="domain" description="5'-Nucleotidase C-terminal" evidence="2">
    <location>
        <begin position="392"/>
        <end position="576"/>
    </location>
</feature>
<reference evidence="3 4" key="1">
    <citation type="submission" date="2013-07" db="EMBL/GenBank/DDBJ databases">
        <authorList>
            <consortium name="DOE Joint Genome Institute"/>
            <person name="Reeve W."/>
            <person name="Huntemann M."/>
            <person name="Han J."/>
            <person name="Chen A."/>
            <person name="Kyrpides N."/>
            <person name="Mavromatis K."/>
            <person name="Markowitz V."/>
            <person name="Palaniappan K."/>
            <person name="Ivanova N."/>
            <person name="Schaumberg A."/>
            <person name="Pati A."/>
            <person name="Liolios K."/>
            <person name="Nordberg H.P."/>
            <person name="Cantor M.N."/>
            <person name="Hua S.X."/>
            <person name="Woyke T."/>
        </authorList>
    </citation>
    <scope>NUCLEOTIDE SEQUENCE [LARGE SCALE GENOMIC DNA]</scope>
    <source>
        <strain evidence="3 4">DSM 43889</strain>
    </source>
</reference>
<dbReference type="PROSITE" id="PS00786">
    <property type="entry name" value="5_NUCLEOTIDASE_2"/>
    <property type="match status" value="1"/>
</dbReference>
<feature type="signal peptide" evidence="1">
    <location>
        <begin position="1"/>
        <end position="28"/>
    </location>
</feature>
<keyword evidence="4" id="KW-1185">Reference proteome</keyword>
<organism evidence="3 4">
    <name type="scientific">Actinoalloteichus caeruleus DSM 43889</name>
    <dbReference type="NCBI Taxonomy" id="1120930"/>
    <lineage>
        <taxon>Bacteria</taxon>
        <taxon>Bacillati</taxon>
        <taxon>Actinomycetota</taxon>
        <taxon>Actinomycetes</taxon>
        <taxon>Pseudonocardiales</taxon>
        <taxon>Pseudonocardiaceae</taxon>
        <taxon>Actinoalloteichus</taxon>
        <taxon>Actinoalloteichus cyanogriseus</taxon>
    </lineage>
</organism>
<reference evidence="3 4" key="2">
    <citation type="submission" date="2022-06" db="EMBL/GenBank/DDBJ databases">
        <title>Genomic Encyclopedia of Type Strains, Phase I: the one thousand microbial genomes (KMG-I) project.</title>
        <authorList>
            <person name="Kyrpides N."/>
        </authorList>
    </citation>
    <scope>NUCLEOTIDE SEQUENCE [LARGE SCALE GENOMIC DNA]</scope>
    <source>
        <strain evidence="3 4">DSM 43889</strain>
    </source>
</reference>
<comment type="similarity">
    <text evidence="1">Belongs to the 5'-nucleotidase family.</text>
</comment>
<accession>A0ABT1JJ44</accession>
<evidence type="ECO:0000259" key="2">
    <source>
        <dbReference type="Pfam" id="PF02872"/>
    </source>
</evidence>
<dbReference type="InterPro" id="IPR036907">
    <property type="entry name" value="5'-Nucleotdase_C_sf"/>
</dbReference>
<comment type="caution">
    <text evidence="3">The sequence shown here is derived from an EMBL/GenBank/DDBJ whole genome shotgun (WGS) entry which is preliminary data.</text>
</comment>
<dbReference type="Gene3D" id="3.60.21.10">
    <property type="match status" value="1"/>
</dbReference>
<evidence type="ECO:0000313" key="4">
    <source>
        <dbReference type="Proteomes" id="UP000791080"/>
    </source>
</evidence>
<name>A0ABT1JJ44_ACTCY</name>
<dbReference type="RefSeq" id="WP_245588666.1">
    <property type="nucleotide sequence ID" value="NZ_AUBJ02000001.1"/>
</dbReference>
<dbReference type="PANTHER" id="PTHR11575:SF24">
    <property type="entry name" value="5'-NUCLEOTIDASE"/>
    <property type="match status" value="1"/>
</dbReference>
<dbReference type="EMBL" id="AUBJ02000001">
    <property type="protein sequence ID" value="MCP2332203.1"/>
    <property type="molecule type" value="Genomic_DNA"/>
</dbReference>
<dbReference type="PANTHER" id="PTHR11575">
    <property type="entry name" value="5'-NUCLEOTIDASE-RELATED"/>
    <property type="match status" value="1"/>
</dbReference>
<keyword evidence="1" id="KW-0378">Hydrolase</keyword>
<protein>
    <submittedName>
        <fullName evidence="3">5'-nucleotidase</fullName>
    </submittedName>
</protein>
<dbReference type="SUPFAM" id="SSF56300">
    <property type="entry name" value="Metallo-dependent phosphatases"/>
    <property type="match status" value="1"/>
</dbReference>
<dbReference type="InterPro" id="IPR006146">
    <property type="entry name" value="5'-Nucleotdase_CS"/>
</dbReference>
<evidence type="ECO:0000313" key="3">
    <source>
        <dbReference type="EMBL" id="MCP2332203.1"/>
    </source>
</evidence>
<dbReference type="SUPFAM" id="SSF55816">
    <property type="entry name" value="5'-nucleotidase (syn. UDP-sugar hydrolase), C-terminal domain"/>
    <property type="match status" value="1"/>
</dbReference>
<dbReference type="Gene3D" id="3.90.780.10">
    <property type="entry name" value="5'-Nucleotidase, C-terminal domain"/>
    <property type="match status" value="1"/>
</dbReference>
<dbReference type="InterPro" id="IPR008334">
    <property type="entry name" value="5'-Nucleotdase_C"/>
</dbReference>
<feature type="chain" id="PRO_5044950407" evidence="1">
    <location>
        <begin position="29"/>
        <end position="621"/>
    </location>
</feature>
<dbReference type="Proteomes" id="UP000791080">
    <property type="component" value="Unassembled WGS sequence"/>
</dbReference>
<dbReference type="Pfam" id="PF02872">
    <property type="entry name" value="5_nucleotid_C"/>
    <property type="match status" value="1"/>
</dbReference>
<sequence>MPAPRPAGRRPRALAALALGAVTLAAVAAPAAATETVAAASAPAPRDGFTLTLLFTNDGESALLGVDADIDGDGQISPEEERSFGGVARARTLVDQLRVEAATDRTGSPRRASLLLSGGDNFLPGPEFAASIDKGAPYYDSLAMKAMDYDASIIGNHEFDFGPEVLADFINGFDGTLDFVSSNLDFTAEPSLTAHTDDGTIVSTRVFREAGEQIGIIGLTTPDLPALSSPRGVRVLPELAEITNGLAEGLAERGVTKVVLVSHLQDIDNELALVPELSGVDVVVGAGGGEILANDGDPLVPGDVAEREFPLVEKDRDGRVVPVVTTTGDYKYIGRIVLNFDRAGDLLGWDEERTGPVRVAGVGEDAVEPDPWVRRHVEEPVLAYLENMAETVVATSEVPLDGVRENVRSRETNLGNLLADAVRWQAAEQADEYDVPVPEVAIQNGGGIRNGTVIPAGPVSELNTFEVSPFGNFVSVVPDVPRDRLRQLLERGVAALPGQAGQFMQVSGMRFTYDVEETAQVVEVNTGEVLTPGERVRDVVLDDGTVLVADGEVVDGPAVSVAVNDFSARGGDGYPFVGLDFTVVGRTDQQALSGYLREGLGGTVSSERYPSGGEGRIVSVG</sequence>
<dbReference type="InterPro" id="IPR006179">
    <property type="entry name" value="5_nucleotidase/apyrase"/>
</dbReference>
<keyword evidence="1" id="KW-0732">Signal</keyword>
<proteinExistence type="inferred from homology"/>
<dbReference type="PRINTS" id="PR01607">
    <property type="entry name" value="APYRASEFAMLY"/>
</dbReference>
<dbReference type="InterPro" id="IPR029052">
    <property type="entry name" value="Metallo-depent_PP-like"/>
</dbReference>
<gene>
    <name evidence="3" type="ORF">G443_002473</name>
</gene>
<evidence type="ECO:0000256" key="1">
    <source>
        <dbReference type="RuleBase" id="RU362119"/>
    </source>
</evidence>
<keyword evidence="1" id="KW-0547">Nucleotide-binding</keyword>